<evidence type="ECO:0000256" key="2">
    <source>
        <dbReference type="ARBA" id="ARBA00022475"/>
    </source>
</evidence>
<keyword evidence="5 7" id="KW-1133">Transmembrane helix</keyword>
<accession>A0A7C4FGF7</accession>
<evidence type="ECO:0000256" key="4">
    <source>
        <dbReference type="ARBA" id="ARBA00022692"/>
    </source>
</evidence>
<evidence type="ECO:0000313" key="8">
    <source>
        <dbReference type="EMBL" id="HGI88183.1"/>
    </source>
</evidence>
<dbReference type="PANTHER" id="PTHR22926:SF3">
    <property type="entry name" value="UNDECAPRENYL-PHOSPHATE ALPHA-N-ACETYLGLUCOSAMINYL 1-PHOSPHATE TRANSFERASE"/>
    <property type="match status" value="1"/>
</dbReference>
<reference evidence="8" key="1">
    <citation type="journal article" date="2020" name="mSystems">
        <title>Genome- and Community-Level Interaction Insights into Carbon Utilization and Element Cycling Functions of Hydrothermarchaeota in Hydrothermal Sediment.</title>
        <authorList>
            <person name="Zhou Z."/>
            <person name="Liu Y."/>
            <person name="Xu W."/>
            <person name="Pan J."/>
            <person name="Luo Z.H."/>
            <person name="Li M."/>
        </authorList>
    </citation>
    <scope>NUCLEOTIDE SEQUENCE [LARGE SCALE GENOMIC DNA]</scope>
    <source>
        <strain evidence="8">SpSt-732</strain>
    </source>
</reference>
<feature type="transmembrane region" description="Helical" evidence="7">
    <location>
        <begin position="41"/>
        <end position="62"/>
    </location>
</feature>
<dbReference type="GO" id="GO:0005886">
    <property type="term" value="C:plasma membrane"/>
    <property type="evidence" value="ECO:0007669"/>
    <property type="project" value="UniProtKB-SubCell"/>
</dbReference>
<dbReference type="Pfam" id="PF00953">
    <property type="entry name" value="Glycos_transf_4"/>
    <property type="match status" value="1"/>
</dbReference>
<dbReference type="GO" id="GO:0071555">
    <property type="term" value="P:cell wall organization"/>
    <property type="evidence" value="ECO:0007669"/>
    <property type="project" value="TreeGrafter"/>
</dbReference>
<dbReference type="PANTHER" id="PTHR22926">
    <property type="entry name" value="PHOSPHO-N-ACETYLMURAMOYL-PENTAPEPTIDE-TRANSFERASE"/>
    <property type="match status" value="1"/>
</dbReference>
<evidence type="ECO:0000256" key="1">
    <source>
        <dbReference type="ARBA" id="ARBA00004651"/>
    </source>
</evidence>
<organism evidence="8">
    <name type="scientific">Ignisphaera aggregans</name>
    <dbReference type="NCBI Taxonomy" id="334771"/>
    <lineage>
        <taxon>Archaea</taxon>
        <taxon>Thermoproteota</taxon>
        <taxon>Thermoprotei</taxon>
        <taxon>Desulfurococcales</taxon>
        <taxon>Desulfurococcaceae</taxon>
        <taxon>Ignisphaera</taxon>
    </lineage>
</organism>
<keyword evidence="4 7" id="KW-0812">Transmembrane</keyword>
<feature type="transmembrane region" description="Helical" evidence="7">
    <location>
        <begin position="112"/>
        <end position="129"/>
    </location>
</feature>
<comment type="caution">
    <text evidence="8">The sequence shown here is derived from an EMBL/GenBank/DDBJ whole genome shotgun (WGS) entry which is preliminary data.</text>
</comment>
<feature type="transmembrane region" description="Helical" evidence="7">
    <location>
        <begin position="226"/>
        <end position="243"/>
    </location>
</feature>
<sequence length="371" mass="40572">MSLNVEELKHLRRGSFYIHSLRAKNTFLRAQSLVRLVLWRLLWLVVVLVTISVTIASALLSIRLEKRLSVLCVDVHKVTKPRVPCNGGFAVFSGLVTGTLLALLTGCVRAEVGEAVLLSLAIAFCTGLTDDLVDLKSRWKILLGVLPALPTLLLQVYTPRPWIPFAGFVRISRLYPLLLLAAFTVYQNGANMIDTHNGVLPVFTLSLHAFALVVKILTGSGIGEESTLLLLTFTAALLAYTPFNAYPARIFNGNTGAFVIGATVPLMLALNRLEFYYVLASAPMYVNGFYYLASVKGFLQKESVKRPTYVDEKGCIHASRDPLAPITLVRLVTRSSNTGFSEKELVIVLYTLSVLSSALASAIVLLLGYPS</sequence>
<keyword evidence="2" id="KW-1003">Cell membrane</keyword>
<gene>
    <name evidence="8" type="ORF">ENV14_07360</name>
</gene>
<dbReference type="EMBL" id="DTFF01000063">
    <property type="protein sequence ID" value="HGI88183.1"/>
    <property type="molecule type" value="Genomic_DNA"/>
</dbReference>
<evidence type="ECO:0000256" key="5">
    <source>
        <dbReference type="ARBA" id="ARBA00022989"/>
    </source>
</evidence>
<comment type="subcellular location">
    <subcellularLocation>
        <location evidence="1">Cell membrane</location>
        <topology evidence="1">Multi-pass membrane protein</topology>
    </subcellularLocation>
</comment>
<feature type="transmembrane region" description="Helical" evidence="7">
    <location>
        <begin position="345"/>
        <end position="369"/>
    </location>
</feature>
<name>A0A7C4FGF7_9CREN</name>
<feature type="transmembrane region" description="Helical" evidence="7">
    <location>
        <begin position="163"/>
        <end position="186"/>
    </location>
</feature>
<keyword evidence="6 7" id="KW-0472">Membrane</keyword>
<dbReference type="GO" id="GO:0016780">
    <property type="term" value="F:phosphotransferase activity, for other substituted phosphate groups"/>
    <property type="evidence" value="ECO:0007669"/>
    <property type="project" value="InterPro"/>
</dbReference>
<evidence type="ECO:0000256" key="6">
    <source>
        <dbReference type="ARBA" id="ARBA00023136"/>
    </source>
</evidence>
<dbReference type="InterPro" id="IPR000715">
    <property type="entry name" value="Glycosyl_transferase_4"/>
</dbReference>
<protein>
    <recommendedName>
        <fullName evidence="9">UDP-N-acetylglucosamine--dolichyl-phosphate N-acetylglucosaminephosphotransferase</fullName>
    </recommendedName>
</protein>
<keyword evidence="3" id="KW-0808">Transferase</keyword>
<evidence type="ECO:0008006" key="9">
    <source>
        <dbReference type="Google" id="ProtNLM"/>
    </source>
</evidence>
<feature type="transmembrane region" description="Helical" evidence="7">
    <location>
        <begin position="198"/>
        <end position="220"/>
    </location>
</feature>
<evidence type="ECO:0000256" key="3">
    <source>
        <dbReference type="ARBA" id="ARBA00022679"/>
    </source>
</evidence>
<dbReference type="AlphaFoldDB" id="A0A7C4FGF7"/>
<feature type="transmembrane region" description="Helical" evidence="7">
    <location>
        <begin position="250"/>
        <end position="269"/>
    </location>
</feature>
<dbReference type="GO" id="GO:0044038">
    <property type="term" value="P:cell wall macromolecule biosynthetic process"/>
    <property type="evidence" value="ECO:0007669"/>
    <property type="project" value="TreeGrafter"/>
</dbReference>
<feature type="transmembrane region" description="Helical" evidence="7">
    <location>
        <begin position="141"/>
        <end position="157"/>
    </location>
</feature>
<feature type="transmembrane region" description="Helical" evidence="7">
    <location>
        <begin position="83"/>
        <end position="106"/>
    </location>
</feature>
<evidence type="ECO:0000256" key="7">
    <source>
        <dbReference type="SAM" id="Phobius"/>
    </source>
</evidence>
<proteinExistence type="predicted"/>
<feature type="transmembrane region" description="Helical" evidence="7">
    <location>
        <begin position="275"/>
        <end position="293"/>
    </location>
</feature>